<feature type="transmembrane region" description="Helical" evidence="1">
    <location>
        <begin position="6"/>
        <end position="27"/>
    </location>
</feature>
<dbReference type="AlphaFoldDB" id="A0A2H3CH37"/>
<accession>A0A2H3CH37</accession>
<proteinExistence type="predicted"/>
<sequence length="84" mass="9839">MACGFYFGVTLFNNFMFLLKVTMLETYENIARKRHYRFQRDNLHGNPCSSELTTSIAPYQTSVIESAYYSMFFARYFCSLLSSP</sequence>
<gene>
    <name evidence="2" type="ORF">ARMSODRAFT_481058</name>
</gene>
<dbReference type="Proteomes" id="UP000218334">
    <property type="component" value="Unassembled WGS sequence"/>
</dbReference>
<protein>
    <submittedName>
        <fullName evidence="2">Uncharacterized protein</fullName>
    </submittedName>
</protein>
<keyword evidence="3" id="KW-1185">Reference proteome</keyword>
<keyword evidence="1" id="KW-0812">Transmembrane</keyword>
<keyword evidence="1" id="KW-1133">Transmembrane helix</keyword>
<evidence type="ECO:0000313" key="3">
    <source>
        <dbReference type="Proteomes" id="UP000218334"/>
    </source>
</evidence>
<name>A0A2H3CH37_9AGAR</name>
<dbReference type="EMBL" id="KZ293418">
    <property type="protein sequence ID" value="PBK74606.1"/>
    <property type="molecule type" value="Genomic_DNA"/>
</dbReference>
<organism evidence="2 3">
    <name type="scientific">Armillaria solidipes</name>
    <dbReference type="NCBI Taxonomy" id="1076256"/>
    <lineage>
        <taxon>Eukaryota</taxon>
        <taxon>Fungi</taxon>
        <taxon>Dikarya</taxon>
        <taxon>Basidiomycota</taxon>
        <taxon>Agaricomycotina</taxon>
        <taxon>Agaricomycetes</taxon>
        <taxon>Agaricomycetidae</taxon>
        <taxon>Agaricales</taxon>
        <taxon>Marasmiineae</taxon>
        <taxon>Physalacriaceae</taxon>
        <taxon>Armillaria</taxon>
    </lineage>
</organism>
<evidence type="ECO:0000313" key="2">
    <source>
        <dbReference type="EMBL" id="PBK74606.1"/>
    </source>
</evidence>
<evidence type="ECO:0000256" key="1">
    <source>
        <dbReference type="SAM" id="Phobius"/>
    </source>
</evidence>
<keyword evidence="1" id="KW-0472">Membrane</keyword>
<reference evidence="3" key="1">
    <citation type="journal article" date="2017" name="Nat. Ecol. Evol.">
        <title>Genome expansion and lineage-specific genetic innovations in the forest pathogenic fungi Armillaria.</title>
        <authorList>
            <person name="Sipos G."/>
            <person name="Prasanna A.N."/>
            <person name="Walter M.C."/>
            <person name="O'Connor E."/>
            <person name="Balint B."/>
            <person name="Krizsan K."/>
            <person name="Kiss B."/>
            <person name="Hess J."/>
            <person name="Varga T."/>
            <person name="Slot J."/>
            <person name="Riley R."/>
            <person name="Boka B."/>
            <person name="Rigling D."/>
            <person name="Barry K."/>
            <person name="Lee J."/>
            <person name="Mihaltcheva S."/>
            <person name="LaButti K."/>
            <person name="Lipzen A."/>
            <person name="Waldron R."/>
            <person name="Moloney N.M."/>
            <person name="Sperisen C."/>
            <person name="Kredics L."/>
            <person name="Vagvoelgyi C."/>
            <person name="Patrignani A."/>
            <person name="Fitzpatrick D."/>
            <person name="Nagy I."/>
            <person name="Doyle S."/>
            <person name="Anderson J.B."/>
            <person name="Grigoriev I.V."/>
            <person name="Gueldener U."/>
            <person name="Muensterkoetter M."/>
            <person name="Nagy L.G."/>
        </authorList>
    </citation>
    <scope>NUCLEOTIDE SEQUENCE [LARGE SCALE GENOMIC DNA]</scope>
    <source>
        <strain evidence="3">28-4</strain>
    </source>
</reference>